<dbReference type="EMBL" id="FNGA01000008">
    <property type="protein sequence ID" value="SDL64623.1"/>
    <property type="molecule type" value="Genomic_DNA"/>
</dbReference>
<name>A0A1G9LRT9_9BACT</name>
<evidence type="ECO:0000259" key="1">
    <source>
        <dbReference type="Pfam" id="PF13091"/>
    </source>
</evidence>
<keyword evidence="3" id="KW-1185">Reference proteome</keyword>
<feature type="domain" description="Phospholipase D-like" evidence="1">
    <location>
        <begin position="54"/>
        <end position="183"/>
    </location>
</feature>
<organism evidence="2 3">
    <name type="scientific">Maridesulfovibrio ferrireducens</name>
    <dbReference type="NCBI Taxonomy" id="246191"/>
    <lineage>
        <taxon>Bacteria</taxon>
        <taxon>Pseudomonadati</taxon>
        <taxon>Thermodesulfobacteriota</taxon>
        <taxon>Desulfovibrionia</taxon>
        <taxon>Desulfovibrionales</taxon>
        <taxon>Desulfovibrionaceae</taxon>
        <taxon>Maridesulfovibrio</taxon>
    </lineage>
</organism>
<reference evidence="3" key="1">
    <citation type="submission" date="2016-10" db="EMBL/GenBank/DDBJ databases">
        <authorList>
            <person name="Varghese N."/>
            <person name="Submissions S."/>
        </authorList>
    </citation>
    <scope>NUCLEOTIDE SEQUENCE [LARGE SCALE GENOMIC DNA]</scope>
    <source>
        <strain evidence="3">DSM 16995</strain>
    </source>
</reference>
<evidence type="ECO:0000313" key="3">
    <source>
        <dbReference type="Proteomes" id="UP000199053"/>
    </source>
</evidence>
<dbReference type="RefSeq" id="WP_170830410.1">
    <property type="nucleotide sequence ID" value="NZ_FNGA01000008.1"/>
</dbReference>
<dbReference type="Pfam" id="PF13091">
    <property type="entry name" value="PLDc_2"/>
    <property type="match status" value="2"/>
</dbReference>
<proteinExistence type="predicted"/>
<dbReference type="PANTHER" id="PTHR21248">
    <property type="entry name" value="CARDIOLIPIN SYNTHASE"/>
    <property type="match status" value="1"/>
</dbReference>
<dbReference type="SUPFAM" id="SSF56024">
    <property type="entry name" value="Phospholipase D/nuclease"/>
    <property type="match status" value="2"/>
</dbReference>
<feature type="domain" description="Phospholipase D-like" evidence="1">
    <location>
        <begin position="241"/>
        <end position="350"/>
    </location>
</feature>
<dbReference type="GO" id="GO:0006793">
    <property type="term" value="P:phosphorus metabolic process"/>
    <property type="evidence" value="ECO:0007669"/>
    <property type="project" value="UniProtKB-ARBA"/>
</dbReference>
<dbReference type="STRING" id="246191.SAMN05660337_3494"/>
<gene>
    <name evidence="2" type="ORF">SAMN05660337_3494</name>
</gene>
<dbReference type="PANTHER" id="PTHR21248:SF22">
    <property type="entry name" value="PHOSPHOLIPASE D"/>
    <property type="match status" value="1"/>
</dbReference>
<dbReference type="Proteomes" id="UP000199053">
    <property type="component" value="Unassembled WGS sequence"/>
</dbReference>
<protein>
    <submittedName>
        <fullName evidence="2">Phosphatidylserine/phosphatidylglycerophosphate/cardiolipin synthase</fullName>
    </submittedName>
</protein>
<sequence>MPNIFEKDCVKVVYRTGLELPPVWIGRDIDSSVQEGFGSVFVSGKKRIFAAELERRISGAQQGIVLCSFLLADQKIEDALYEAAQRGVRVYIMLACETRLDKEEPDDEFGQMCLKQHKAMLKLFSGKAFIRSAPFFHAKIVLIDALSEVGEDSYGALLTANVTREALERNEEIMIPLNADEIREAVNILRWALFETAEHEVDGGAKFTSIQPLEELKYPGVLKNICCTSKNETGIFERALAVIESSRRELIVSSFGWDADHSIVEAICRKAEEGVKITVLARLRPSAMDALVRLENAGVEVLGFKWLHAKAVWSDSGEAVVMSANLQKHGMDDGFELGVGLSGQRASDLFDSLSSWKKNAPWQFQQGVKLGDVSGRIKIWEAGKLLDEIIVVKSGTVNLPDVKAKCVTRLGVDIVPPEKGVMELPFHEVKYLWKVTAPKLPTKSNEIFLKDTITEKNSRTLKDKGKGKDTKRSYDPKVYRLPSGEKVIAISRAEDLNKALKLKERAEFNKANIVAAN</sequence>
<dbReference type="AlphaFoldDB" id="A0A1G9LRT9"/>
<dbReference type="InterPro" id="IPR025202">
    <property type="entry name" value="PLD-like_dom"/>
</dbReference>
<dbReference type="Gene3D" id="3.30.870.10">
    <property type="entry name" value="Endonuclease Chain A"/>
    <property type="match status" value="2"/>
</dbReference>
<accession>A0A1G9LRT9</accession>
<evidence type="ECO:0000313" key="2">
    <source>
        <dbReference type="EMBL" id="SDL64623.1"/>
    </source>
</evidence>